<keyword evidence="1" id="KW-0808">Transferase</keyword>
<accession>A0ABS7PGN6</accession>
<dbReference type="InterPro" id="IPR000182">
    <property type="entry name" value="GNAT_dom"/>
</dbReference>
<dbReference type="EMBL" id="JAHWXP010000004">
    <property type="protein sequence ID" value="MBY8338204.1"/>
    <property type="molecule type" value="Genomic_DNA"/>
</dbReference>
<dbReference type="InterPro" id="IPR050832">
    <property type="entry name" value="Bact_Acetyltransf"/>
</dbReference>
<sequence>MTALSPDRIVVRRDDLTGEATRSLIELHLRGMHAQSPPEAVFALDLSGLTRPNVEVWSAWLGDAIAGVGALRLLPDGTGEIKSMRTHPDFLKRGVADAILASIVSRAQELGLHRLSLETGSGAAFEPAIRFYRARGFVPGAAFGDYVKSDFNQFFHRDLAAPRG</sequence>
<name>A0ABS7PGN6_9SPHN</name>
<dbReference type="SUPFAM" id="SSF55729">
    <property type="entry name" value="Acyl-CoA N-acyltransferases (Nat)"/>
    <property type="match status" value="1"/>
</dbReference>
<dbReference type="RefSeq" id="WP_222825706.1">
    <property type="nucleotide sequence ID" value="NZ_JAHWXP010000004.1"/>
</dbReference>
<organism evidence="4 5">
    <name type="scientific">Alteriqipengyuania abyssalis</name>
    <dbReference type="NCBI Taxonomy" id="2860200"/>
    <lineage>
        <taxon>Bacteria</taxon>
        <taxon>Pseudomonadati</taxon>
        <taxon>Pseudomonadota</taxon>
        <taxon>Alphaproteobacteria</taxon>
        <taxon>Sphingomonadales</taxon>
        <taxon>Erythrobacteraceae</taxon>
        <taxon>Alteriqipengyuania</taxon>
    </lineage>
</organism>
<protein>
    <submittedName>
        <fullName evidence="4">GNAT family N-acetyltransferase</fullName>
    </submittedName>
</protein>
<feature type="domain" description="N-acetyltransferase" evidence="3">
    <location>
        <begin position="9"/>
        <end position="164"/>
    </location>
</feature>
<keyword evidence="5" id="KW-1185">Reference proteome</keyword>
<evidence type="ECO:0000256" key="2">
    <source>
        <dbReference type="ARBA" id="ARBA00023315"/>
    </source>
</evidence>
<dbReference type="CDD" id="cd04301">
    <property type="entry name" value="NAT_SF"/>
    <property type="match status" value="1"/>
</dbReference>
<dbReference type="PANTHER" id="PTHR43877">
    <property type="entry name" value="AMINOALKYLPHOSPHONATE N-ACETYLTRANSFERASE-RELATED-RELATED"/>
    <property type="match status" value="1"/>
</dbReference>
<comment type="caution">
    <text evidence="4">The sequence shown here is derived from an EMBL/GenBank/DDBJ whole genome shotgun (WGS) entry which is preliminary data.</text>
</comment>
<dbReference type="PROSITE" id="PS51186">
    <property type="entry name" value="GNAT"/>
    <property type="match status" value="1"/>
</dbReference>
<dbReference type="InterPro" id="IPR016181">
    <property type="entry name" value="Acyl_CoA_acyltransferase"/>
</dbReference>
<dbReference type="Gene3D" id="3.40.630.30">
    <property type="match status" value="1"/>
</dbReference>
<dbReference type="Proteomes" id="UP000759298">
    <property type="component" value="Unassembled WGS sequence"/>
</dbReference>
<dbReference type="PANTHER" id="PTHR43877:SF5">
    <property type="entry name" value="BLL8307 PROTEIN"/>
    <property type="match status" value="1"/>
</dbReference>
<proteinExistence type="predicted"/>
<evidence type="ECO:0000259" key="3">
    <source>
        <dbReference type="PROSITE" id="PS51186"/>
    </source>
</evidence>
<gene>
    <name evidence="4" type="ORF">KYN89_14230</name>
</gene>
<reference evidence="4 5" key="1">
    <citation type="submission" date="2021-07" db="EMBL/GenBank/DDBJ databases">
        <title>Alteriqipengyuania abyssalis NZ-12B nov, sp.nov isolated from deep sea sponge in pacific ocean.</title>
        <authorList>
            <person name="Tareen S."/>
            <person name="Wink J."/>
        </authorList>
    </citation>
    <scope>NUCLEOTIDE SEQUENCE [LARGE SCALE GENOMIC DNA]</scope>
    <source>
        <strain evidence="4 5">NZ-12B</strain>
    </source>
</reference>
<dbReference type="Pfam" id="PF00583">
    <property type="entry name" value="Acetyltransf_1"/>
    <property type="match status" value="1"/>
</dbReference>
<evidence type="ECO:0000256" key="1">
    <source>
        <dbReference type="ARBA" id="ARBA00022679"/>
    </source>
</evidence>
<evidence type="ECO:0000313" key="5">
    <source>
        <dbReference type="Proteomes" id="UP000759298"/>
    </source>
</evidence>
<evidence type="ECO:0000313" key="4">
    <source>
        <dbReference type="EMBL" id="MBY8338204.1"/>
    </source>
</evidence>
<keyword evidence="2" id="KW-0012">Acyltransferase</keyword>